<organism evidence="1 2">
    <name type="scientific">Mycena citricolor</name>
    <dbReference type="NCBI Taxonomy" id="2018698"/>
    <lineage>
        <taxon>Eukaryota</taxon>
        <taxon>Fungi</taxon>
        <taxon>Dikarya</taxon>
        <taxon>Basidiomycota</taxon>
        <taxon>Agaricomycotina</taxon>
        <taxon>Agaricomycetes</taxon>
        <taxon>Agaricomycetidae</taxon>
        <taxon>Agaricales</taxon>
        <taxon>Marasmiineae</taxon>
        <taxon>Mycenaceae</taxon>
        <taxon>Mycena</taxon>
    </lineage>
</organism>
<dbReference type="EMBL" id="CAVNYO010000057">
    <property type="protein sequence ID" value="CAK5264452.1"/>
    <property type="molecule type" value="Genomic_DNA"/>
</dbReference>
<evidence type="ECO:0000313" key="2">
    <source>
        <dbReference type="Proteomes" id="UP001295794"/>
    </source>
</evidence>
<protein>
    <submittedName>
        <fullName evidence="1">Uncharacterized protein</fullName>
    </submittedName>
</protein>
<name>A0AAD2GYD3_9AGAR</name>
<evidence type="ECO:0000313" key="1">
    <source>
        <dbReference type="EMBL" id="CAK5264452.1"/>
    </source>
</evidence>
<sequence>MRDSQYSDCPVRRYHCTGATTTNSVEVSVNSITAALEGNSEQTKPFQLKTLERYQSLPTPVVTPCRTLLILISVNFMQTSESDMAALFPIMLLFVGLL</sequence>
<dbReference type="AlphaFoldDB" id="A0AAD2GYD3"/>
<proteinExistence type="predicted"/>
<reference evidence="1" key="1">
    <citation type="submission" date="2023-11" db="EMBL/GenBank/DDBJ databases">
        <authorList>
            <person name="De Vega J J."/>
            <person name="De Vega J J."/>
        </authorList>
    </citation>
    <scope>NUCLEOTIDE SEQUENCE</scope>
</reference>
<comment type="caution">
    <text evidence="1">The sequence shown here is derived from an EMBL/GenBank/DDBJ whole genome shotgun (WGS) entry which is preliminary data.</text>
</comment>
<keyword evidence="2" id="KW-1185">Reference proteome</keyword>
<dbReference type="Proteomes" id="UP001295794">
    <property type="component" value="Unassembled WGS sequence"/>
</dbReference>
<gene>
    <name evidence="1" type="ORF">MYCIT1_LOCUS4633</name>
</gene>
<accession>A0AAD2GYD3</accession>